<evidence type="ECO:0000313" key="12">
    <source>
        <dbReference type="Proteomes" id="UP001176806"/>
    </source>
</evidence>
<dbReference type="PROSITE" id="PS00018">
    <property type="entry name" value="EF_HAND_1"/>
    <property type="match status" value="1"/>
</dbReference>
<keyword evidence="11" id="KW-0675">Receptor</keyword>
<organism evidence="11 12">
    <name type="scientific">Flavivirga jejuensis</name>
    <dbReference type="NCBI Taxonomy" id="870487"/>
    <lineage>
        <taxon>Bacteria</taxon>
        <taxon>Pseudomonadati</taxon>
        <taxon>Bacteroidota</taxon>
        <taxon>Flavobacteriia</taxon>
        <taxon>Flavobacteriales</taxon>
        <taxon>Flavobacteriaceae</taxon>
        <taxon>Flavivirga</taxon>
    </lineage>
</organism>
<evidence type="ECO:0000256" key="7">
    <source>
        <dbReference type="ARBA" id="ARBA00023237"/>
    </source>
</evidence>
<comment type="caution">
    <text evidence="11">The sequence shown here is derived from an EMBL/GenBank/DDBJ whole genome shotgun (WGS) entry which is preliminary data.</text>
</comment>
<dbReference type="InterPro" id="IPR023997">
    <property type="entry name" value="TonB-dep_OMP_SusC/RagA_CS"/>
</dbReference>
<dbReference type="Pfam" id="PF13715">
    <property type="entry name" value="CarbopepD_reg_2"/>
    <property type="match status" value="1"/>
</dbReference>
<evidence type="ECO:0000256" key="1">
    <source>
        <dbReference type="ARBA" id="ARBA00004571"/>
    </source>
</evidence>
<gene>
    <name evidence="11" type="ORF">Q4Q40_13005</name>
</gene>
<keyword evidence="3 8" id="KW-1134">Transmembrane beta strand</keyword>
<dbReference type="NCBIfam" id="TIGR04056">
    <property type="entry name" value="OMP_RagA_SusC"/>
    <property type="match status" value="1"/>
</dbReference>
<evidence type="ECO:0000256" key="5">
    <source>
        <dbReference type="ARBA" id="ARBA00022729"/>
    </source>
</evidence>
<comment type="subcellular location">
    <subcellularLocation>
        <location evidence="1 8">Cell outer membrane</location>
        <topology evidence="1 8">Multi-pass membrane protein</topology>
    </subcellularLocation>
</comment>
<dbReference type="Gene3D" id="2.60.40.1120">
    <property type="entry name" value="Carboxypeptidase-like, regulatory domain"/>
    <property type="match status" value="1"/>
</dbReference>
<dbReference type="Gene3D" id="2.170.130.10">
    <property type="entry name" value="TonB-dependent receptor, plug domain"/>
    <property type="match status" value="1"/>
</dbReference>
<keyword evidence="6 8" id="KW-0472">Membrane</keyword>
<dbReference type="SUPFAM" id="SSF56935">
    <property type="entry name" value="Porins"/>
    <property type="match status" value="1"/>
</dbReference>
<comment type="similarity">
    <text evidence="8">Belongs to the TonB-dependent receptor family.</text>
</comment>
<reference evidence="11" key="1">
    <citation type="submission" date="2023-07" db="EMBL/GenBank/DDBJ databases">
        <title>Two novel species in the genus Flavivirga.</title>
        <authorList>
            <person name="Kwon K."/>
        </authorList>
    </citation>
    <scope>NUCLEOTIDE SEQUENCE</scope>
    <source>
        <strain evidence="11">KACC 14158</strain>
    </source>
</reference>
<name>A0ABT8WPL9_9FLAO</name>
<dbReference type="EMBL" id="JAUOEL010000004">
    <property type="protein sequence ID" value="MDO5975110.1"/>
    <property type="molecule type" value="Genomic_DNA"/>
</dbReference>
<dbReference type="InterPro" id="IPR012910">
    <property type="entry name" value="Plug_dom"/>
</dbReference>
<evidence type="ECO:0000259" key="10">
    <source>
        <dbReference type="Pfam" id="PF07715"/>
    </source>
</evidence>
<evidence type="ECO:0000256" key="8">
    <source>
        <dbReference type="PROSITE-ProRule" id="PRU01360"/>
    </source>
</evidence>
<dbReference type="InterPro" id="IPR018247">
    <property type="entry name" value="EF_Hand_1_Ca_BS"/>
</dbReference>
<feature type="compositionally biased region" description="Basic and acidic residues" evidence="9">
    <location>
        <begin position="900"/>
        <end position="910"/>
    </location>
</feature>
<keyword evidence="5" id="KW-0732">Signal</keyword>
<dbReference type="InterPro" id="IPR023996">
    <property type="entry name" value="TonB-dep_OMP_SusC/RagA"/>
</dbReference>
<evidence type="ECO:0000256" key="2">
    <source>
        <dbReference type="ARBA" id="ARBA00022448"/>
    </source>
</evidence>
<feature type="domain" description="TonB-dependent receptor plug" evidence="10">
    <location>
        <begin position="146"/>
        <end position="254"/>
    </location>
</feature>
<evidence type="ECO:0000256" key="6">
    <source>
        <dbReference type="ARBA" id="ARBA00023136"/>
    </source>
</evidence>
<dbReference type="Gene3D" id="2.40.170.20">
    <property type="entry name" value="TonB-dependent receptor, beta-barrel domain"/>
    <property type="match status" value="1"/>
</dbReference>
<dbReference type="PANTHER" id="PTHR30069:SF29">
    <property type="entry name" value="HEMOGLOBIN AND HEMOGLOBIN-HAPTOGLOBIN-BINDING PROTEIN 1-RELATED"/>
    <property type="match status" value="1"/>
</dbReference>
<dbReference type="PANTHER" id="PTHR30069">
    <property type="entry name" value="TONB-DEPENDENT OUTER MEMBRANE RECEPTOR"/>
    <property type="match status" value="1"/>
</dbReference>
<evidence type="ECO:0000256" key="4">
    <source>
        <dbReference type="ARBA" id="ARBA00022692"/>
    </source>
</evidence>
<keyword evidence="2 8" id="KW-0813">Transport</keyword>
<keyword evidence="7 8" id="KW-0998">Cell outer membrane</keyword>
<evidence type="ECO:0000313" key="11">
    <source>
        <dbReference type="EMBL" id="MDO5975110.1"/>
    </source>
</evidence>
<keyword evidence="4 8" id="KW-0812">Transmembrane</keyword>
<dbReference type="Proteomes" id="UP001176806">
    <property type="component" value="Unassembled WGS sequence"/>
</dbReference>
<dbReference type="InterPro" id="IPR039426">
    <property type="entry name" value="TonB-dep_rcpt-like"/>
</dbReference>
<dbReference type="NCBIfam" id="TIGR04057">
    <property type="entry name" value="SusC_RagA_signa"/>
    <property type="match status" value="1"/>
</dbReference>
<dbReference type="InterPro" id="IPR037066">
    <property type="entry name" value="Plug_dom_sf"/>
</dbReference>
<dbReference type="SUPFAM" id="SSF49464">
    <property type="entry name" value="Carboxypeptidase regulatory domain-like"/>
    <property type="match status" value="1"/>
</dbReference>
<protein>
    <submittedName>
        <fullName evidence="11">TonB-dependent receptor</fullName>
    </submittedName>
</protein>
<sequence length="1087" mass="119548">MIKLSPSKLILNFFASLFWIIGFLFCGTFTQVHATTEISYLEKPISNLDIEQNRTISGKVISAEDNMSVPGVNVIVKGTSKGTVTDFDGNFSINVPSNESVIIFSYLGYVTQEITVGKNNTIHVTLQTDLAALDEVVVVAYGIAKKETLTGSIEQVKAEAFEDLAVGSTALALQGRTPGLVITRNSSRPGDEDINFLVRGVSSINGISPLIVIDGVPTINDASFNDMNPNDIESISVLKGGAASVYGSRAAGGVILVTTKKGKGDVKIEISSILRVGTIGIRPPTPTMQEWGALWLAATSQDETPNFGFWLGTENLERFAAGEEGIYHFTNFLGDVYVSDSNRFDEMFGNSYSNQHNISVSGGSEKSNFRMAAGYDENVGGLKVADDSRDRYNFSLNYGVNVSERLKLSTNISYFHTSFSGPSGGLDREATTIDPPIFASKNQFGQWYANFGGNIAGGRNAVARVIDGGRENNIDKQLRLTTSIEYKLTDNLNITGSYSYSDQDSEDQIYHLTVPTYNWFGDVAPAQINGTSYIQETTDRITYKNYKASLNYSNNIGNHNLSGLLAIEADRNTNKRLRARRNGFVDYGVYDLAIGSEDLAVTTFGGGNTWGFFGYIGRINYDYKGKYLLELQGRRDGSSRFAKGQKWSNYGNVSTGWVLSSENFLKNSNVVSFLKIRGGYGELGSTAGIDEFGYLSTVALNTIPNIDSIKSRITVFGATAAQQGNSSGSNLFSTTTTWERIVSKEIGVDFKLFNNKVFGAIDFFNKKNIGMLIQRQIPATIAPLAPYTNSGTLESKGWEVVLGYANTFGDFNVSVSANMSDSRNKVTSFFSEDNFGGVPVAGLNAADDSEIIEGKPINSFYMWETDGFFANQAEVDTYYSSLKPGGELPSQTSTGALRPGDTRVVDTNKDGTIDSEDLTYQGDALPHHVYGFNFDIKYKSFDFSAFFQGALNHKILRTGFFASPFQQVWQNQSNTWLGRTWTEDNPNAEFPRLTTISPLAAWNYTNKDFMLQNNRYIRLKSLILGYNIKDLKMGNTLINTLRIYFSGNDLFEWSQVKDGWDPESRADTNASAYPFMRTWALGVKVSL</sequence>
<keyword evidence="12" id="KW-1185">Reference proteome</keyword>
<dbReference type="PROSITE" id="PS52016">
    <property type="entry name" value="TONB_DEPENDENT_REC_3"/>
    <property type="match status" value="1"/>
</dbReference>
<evidence type="ECO:0000256" key="9">
    <source>
        <dbReference type="SAM" id="MobiDB-lite"/>
    </source>
</evidence>
<evidence type="ECO:0000256" key="3">
    <source>
        <dbReference type="ARBA" id="ARBA00022452"/>
    </source>
</evidence>
<dbReference type="InterPro" id="IPR036942">
    <property type="entry name" value="Beta-barrel_TonB_sf"/>
</dbReference>
<proteinExistence type="inferred from homology"/>
<feature type="region of interest" description="Disordered" evidence="9">
    <location>
        <begin position="889"/>
        <end position="910"/>
    </location>
</feature>
<dbReference type="RefSeq" id="WP_303302277.1">
    <property type="nucleotide sequence ID" value="NZ_BAABDA010000035.1"/>
</dbReference>
<dbReference type="Pfam" id="PF07715">
    <property type="entry name" value="Plug"/>
    <property type="match status" value="1"/>
</dbReference>
<dbReference type="InterPro" id="IPR008969">
    <property type="entry name" value="CarboxyPept-like_regulatory"/>
</dbReference>
<accession>A0ABT8WPL9</accession>